<gene>
    <name evidence="3" type="ORF">NSMM_90022</name>
</gene>
<reference evidence="3 4" key="1">
    <citation type="submission" date="2016-10" db="EMBL/GenBank/DDBJ databases">
        <authorList>
            <person name="de Groot N.N."/>
        </authorList>
    </citation>
    <scope>NUCLEOTIDE SEQUENCE [LARGE SCALE GENOMIC DNA]</scope>
    <source>
        <strain evidence="3">1</strain>
    </source>
</reference>
<dbReference type="PANTHER" id="PTHR30050:SF5">
    <property type="entry name" value="DNAA REGULATORY INACTIVATOR HDA"/>
    <property type="match status" value="1"/>
</dbReference>
<evidence type="ECO:0000259" key="2">
    <source>
        <dbReference type="Pfam" id="PF22688"/>
    </source>
</evidence>
<dbReference type="GO" id="GO:0006270">
    <property type="term" value="P:DNA replication initiation"/>
    <property type="evidence" value="ECO:0007669"/>
    <property type="project" value="TreeGrafter"/>
</dbReference>
<dbReference type="Pfam" id="PF22688">
    <property type="entry name" value="Hda_lid"/>
    <property type="match status" value="1"/>
</dbReference>
<feature type="domain" description="Hda lid" evidence="2">
    <location>
        <begin position="157"/>
        <end position="214"/>
    </location>
</feature>
<evidence type="ECO:0000313" key="4">
    <source>
        <dbReference type="Proteomes" id="UP000198729"/>
    </source>
</evidence>
<proteinExistence type="predicted"/>
<protein>
    <submittedName>
        <fullName evidence="3">Regulatory inactivation of DnaA Hda protein</fullName>
    </submittedName>
</protein>
<dbReference type="InterPro" id="IPR013317">
    <property type="entry name" value="DnaA_dom"/>
</dbReference>
<keyword evidence="4" id="KW-1185">Reference proteome</keyword>
<dbReference type="AlphaFoldDB" id="A0A1G5SIK7"/>
<dbReference type="Gene3D" id="1.10.8.60">
    <property type="match status" value="1"/>
</dbReference>
<evidence type="ECO:0000313" key="3">
    <source>
        <dbReference type="EMBL" id="SCZ87055.1"/>
    </source>
</evidence>
<dbReference type="Gene3D" id="3.40.50.300">
    <property type="entry name" value="P-loop containing nucleotide triphosphate hydrolases"/>
    <property type="match status" value="1"/>
</dbReference>
<dbReference type="InterPro" id="IPR027417">
    <property type="entry name" value="P-loop_NTPase"/>
</dbReference>
<dbReference type="GO" id="GO:0003688">
    <property type="term" value="F:DNA replication origin binding"/>
    <property type="evidence" value="ECO:0007669"/>
    <property type="project" value="TreeGrafter"/>
</dbReference>
<dbReference type="Proteomes" id="UP000198729">
    <property type="component" value="Unassembled WGS sequence"/>
</dbReference>
<dbReference type="STRING" id="51642.NSMM_90022"/>
<dbReference type="RefSeq" id="WP_090288438.1">
    <property type="nucleotide sequence ID" value="NZ_FMWO01000102.1"/>
</dbReference>
<dbReference type="SUPFAM" id="SSF52540">
    <property type="entry name" value="P-loop containing nucleoside triphosphate hydrolases"/>
    <property type="match status" value="1"/>
</dbReference>
<dbReference type="EMBL" id="FMWO01000102">
    <property type="protein sequence ID" value="SCZ87055.1"/>
    <property type="molecule type" value="Genomic_DNA"/>
</dbReference>
<sequence length="235" mass="26717">MQQLLLEVVRASPPTFENFVVGVNQELIRTLIDVTGTQKQERFIYLWGESGCGKSHLLQAAIHALIDKQLPTRYVDCRRISVADFNPDVNQVAIDEVEQLDDINQIRLFNLYNHIRENGAGLFLASGTQPPAQLGLREDLTTRLGWGLVYQVHALTDTQKIEAMQHHATRRGFALSQEICEFLLKYAPRDLSSLIGLIDGLDHYSLQRQRPVTRSLLYQWLRSQQGDCPTLHTPS</sequence>
<name>A0A1G5SIK7_9PROT</name>
<dbReference type="GO" id="GO:0032297">
    <property type="term" value="P:negative regulation of DNA-templated DNA replication initiation"/>
    <property type="evidence" value="ECO:0007669"/>
    <property type="project" value="InterPro"/>
</dbReference>
<organism evidence="3 4">
    <name type="scientific">Nitrosomonas mobilis</name>
    <dbReference type="NCBI Taxonomy" id="51642"/>
    <lineage>
        <taxon>Bacteria</taxon>
        <taxon>Pseudomonadati</taxon>
        <taxon>Pseudomonadota</taxon>
        <taxon>Betaproteobacteria</taxon>
        <taxon>Nitrosomonadales</taxon>
        <taxon>Nitrosomonadaceae</taxon>
        <taxon>Nitrosomonas</taxon>
    </lineage>
</organism>
<dbReference type="Pfam" id="PF00308">
    <property type="entry name" value="Bac_DnaA"/>
    <property type="match status" value="1"/>
</dbReference>
<dbReference type="GO" id="GO:0005886">
    <property type="term" value="C:plasma membrane"/>
    <property type="evidence" value="ECO:0007669"/>
    <property type="project" value="TreeGrafter"/>
</dbReference>
<dbReference type="PANTHER" id="PTHR30050">
    <property type="entry name" value="CHROMOSOMAL REPLICATION INITIATOR PROTEIN DNAA"/>
    <property type="match status" value="1"/>
</dbReference>
<evidence type="ECO:0000259" key="1">
    <source>
        <dbReference type="Pfam" id="PF00308"/>
    </source>
</evidence>
<dbReference type="NCBIfam" id="TIGR03420">
    <property type="entry name" value="DnaA_homol_Hda"/>
    <property type="match status" value="1"/>
</dbReference>
<dbReference type="InterPro" id="IPR055199">
    <property type="entry name" value="Hda_lid"/>
</dbReference>
<dbReference type="InterPro" id="IPR017788">
    <property type="entry name" value="Hda"/>
</dbReference>
<feature type="domain" description="Chromosomal replication initiator protein DnaA ATPAse" evidence="1">
    <location>
        <begin position="15"/>
        <end position="71"/>
    </location>
</feature>
<dbReference type="OrthoDB" id="9784878at2"/>
<accession>A0A1G5SIK7</accession>